<reference evidence="1 2" key="1">
    <citation type="submission" date="2016-10" db="EMBL/GenBank/DDBJ databases">
        <authorList>
            <person name="de Groot N.N."/>
        </authorList>
    </citation>
    <scope>NUCLEOTIDE SEQUENCE [LARGE SCALE GENOMIC DNA]</scope>
    <source>
        <strain evidence="1 2">DSM 26130</strain>
    </source>
</reference>
<dbReference type="Proteomes" id="UP000198598">
    <property type="component" value="Unassembled WGS sequence"/>
</dbReference>
<name>A0A1I2E949_9BACT</name>
<gene>
    <name evidence="1" type="ORF">SAMN05216167_12164</name>
</gene>
<evidence type="ECO:0000313" key="1">
    <source>
        <dbReference type="EMBL" id="SFE89159.1"/>
    </source>
</evidence>
<dbReference type="AlphaFoldDB" id="A0A1I2E949"/>
<keyword evidence="2" id="KW-1185">Reference proteome</keyword>
<dbReference type="RefSeq" id="WP_093833158.1">
    <property type="nucleotide sequence ID" value="NZ_FOLQ01000021.1"/>
</dbReference>
<accession>A0A1I2E949</accession>
<dbReference type="EMBL" id="FOLQ01000021">
    <property type="protein sequence ID" value="SFE89159.1"/>
    <property type="molecule type" value="Genomic_DNA"/>
</dbReference>
<dbReference type="STRING" id="662367.SAMN05216167_12164"/>
<protein>
    <submittedName>
        <fullName evidence="1">Uncharacterized protein</fullName>
    </submittedName>
</protein>
<organism evidence="1 2">
    <name type="scientific">Spirosoma endophyticum</name>
    <dbReference type="NCBI Taxonomy" id="662367"/>
    <lineage>
        <taxon>Bacteria</taxon>
        <taxon>Pseudomonadati</taxon>
        <taxon>Bacteroidota</taxon>
        <taxon>Cytophagia</taxon>
        <taxon>Cytophagales</taxon>
        <taxon>Cytophagaceae</taxon>
        <taxon>Spirosoma</taxon>
    </lineage>
</organism>
<sequence length="61" mass="6759">MSYVNTVIYRADDDRNDGPSDDRYFMRQSLQHGYPSVPIVEARDGAELLTLPGVGSMTPSP</sequence>
<evidence type="ECO:0000313" key="2">
    <source>
        <dbReference type="Proteomes" id="UP000198598"/>
    </source>
</evidence>
<proteinExistence type="predicted"/>